<dbReference type="InterPro" id="IPR001269">
    <property type="entry name" value="DUS_fam"/>
</dbReference>
<keyword evidence="5 9" id="KW-0819">tRNA processing</keyword>
<dbReference type="PROSITE" id="PS01136">
    <property type="entry name" value="UPF0034"/>
    <property type="match status" value="1"/>
</dbReference>
<evidence type="ECO:0000256" key="10">
    <source>
        <dbReference type="PIRSR" id="PIRSR006621-1"/>
    </source>
</evidence>
<evidence type="ECO:0000256" key="4">
    <source>
        <dbReference type="ARBA" id="ARBA00022643"/>
    </source>
</evidence>
<evidence type="ECO:0000256" key="5">
    <source>
        <dbReference type="ARBA" id="ARBA00022694"/>
    </source>
</evidence>
<dbReference type="PANTHER" id="PTHR42907:SF1">
    <property type="entry name" value="FMN-LINKED OXIDOREDUCTASES SUPERFAMILY PROTEIN"/>
    <property type="match status" value="1"/>
</dbReference>
<keyword evidence="6" id="KW-0521">NADP</keyword>
<dbReference type="PANTHER" id="PTHR42907">
    <property type="entry name" value="FMN-LINKED OXIDOREDUCTASES SUPERFAMILY PROTEIN"/>
    <property type="match status" value="1"/>
</dbReference>
<feature type="binding site" evidence="11">
    <location>
        <position position="142"/>
    </location>
    <ligand>
        <name>FMN</name>
        <dbReference type="ChEBI" id="CHEBI:58210"/>
    </ligand>
</feature>
<gene>
    <name evidence="13" type="ORF">OLUC0939_LOCUS5581</name>
</gene>
<feature type="binding site" evidence="11">
    <location>
        <begin position="244"/>
        <end position="245"/>
    </location>
    <ligand>
        <name>FMN</name>
        <dbReference type="ChEBI" id="CHEBI:58210"/>
    </ligand>
</feature>
<evidence type="ECO:0000256" key="7">
    <source>
        <dbReference type="ARBA" id="ARBA00022884"/>
    </source>
</evidence>
<dbReference type="Pfam" id="PF01207">
    <property type="entry name" value="Dus"/>
    <property type="match status" value="1"/>
</dbReference>
<keyword evidence="8 9" id="KW-0560">Oxidoreductase</keyword>
<dbReference type="InterPro" id="IPR018517">
    <property type="entry name" value="tRNA_hU_synthase_CS"/>
</dbReference>
<dbReference type="GO" id="GO:0050660">
    <property type="term" value="F:flavin adenine dinucleotide binding"/>
    <property type="evidence" value="ECO:0007669"/>
    <property type="project" value="InterPro"/>
</dbReference>
<evidence type="ECO:0000259" key="12">
    <source>
        <dbReference type="Pfam" id="PF01207"/>
    </source>
</evidence>
<keyword evidence="2" id="KW-0820">tRNA-binding</keyword>
<dbReference type="InterPro" id="IPR004653">
    <property type="entry name" value="DusA"/>
</dbReference>
<evidence type="ECO:0000256" key="11">
    <source>
        <dbReference type="PIRSR" id="PIRSR006621-2"/>
    </source>
</evidence>
<organism evidence="13">
    <name type="scientific">Ostreococcus sp. 'lucimarinus'</name>
    <dbReference type="NCBI Taxonomy" id="242159"/>
    <lineage>
        <taxon>Eukaryota</taxon>
        <taxon>Viridiplantae</taxon>
        <taxon>Chlorophyta</taxon>
        <taxon>Mamiellophyceae</taxon>
        <taxon>Mamiellales</taxon>
        <taxon>Bathycoccaceae</taxon>
        <taxon>Ostreococcus</taxon>
    </lineage>
</organism>
<sequence length="390" mass="42417">MDAGRAALSVAPMMEYTTPHFRVMARLMSRRVMLWTEMEVDQTVTHSARDGDRVDKFLDYPAATFGTVLQLGGSTPEYLGRATAIAAPYGYDEINLNSGCPSPKVAGKGCFGAALMAEPGLVAECLAAMAENAPEGTPVSVKCRIGVDDVDSYDDLCDYVERIVAGSSTRRFYVHARKALLAGLSPAENRTVPPLKHEWAYALARDFPECEFHLNGGLKTLNDVKNVLERGPEDGGPIVGAMIGRQAHADPWGLLSAADTTLFGEASNPSASRRDFLNKYAVYADETIGRYGTAKDGYRIPSVRHMMHPIQNLFHGCANNKAWRRLVEEDLQKRSKHPDTTVRSVLDATLIAISDEDLDAPPIAAVGDAFDVNRAWELPTRGGGFLARTA</sequence>
<keyword evidence="4 9" id="KW-0288">FMN</keyword>
<comment type="function">
    <text evidence="9">Catalyzes the synthesis of dihydrouridine, a modified base found in the D-loop of most tRNAs.</text>
</comment>
<dbReference type="PIRSF" id="PIRSF006621">
    <property type="entry name" value="Dus"/>
    <property type="match status" value="1"/>
</dbReference>
<evidence type="ECO:0000256" key="6">
    <source>
        <dbReference type="ARBA" id="ARBA00022857"/>
    </source>
</evidence>
<dbReference type="InterPro" id="IPR013785">
    <property type="entry name" value="Aldolase_TIM"/>
</dbReference>
<dbReference type="GO" id="GO:0017150">
    <property type="term" value="F:tRNA dihydrouridine synthase activity"/>
    <property type="evidence" value="ECO:0007669"/>
    <property type="project" value="InterPro"/>
</dbReference>
<protein>
    <recommendedName>
        <fullName evidence="9">tRNA-dihydrouridine synthase</fullName>
        <ecNumber evidence="9">1.3.1.-</ecNumber>
    </recommendedName>
</protein>
<feature type="binding site" evidence="11">
    <location>
        <begin position="215"/>
        <end position="217"/>
    </location>
    <ligand>
        <name>FMN</name>
        <dbReference type="ChEBI" id="CHEBI:58210"/>
    </ligand>
</feature>
<accession>A0A7R9T4I6</accession>
<name>A0A7R9T4I6_9CHLO</name>
<dbReference type="EC" id="1.3.1.-" evidence="9"/>
<dbReference type="Gene3D" id="3.20.20.70">
    <property type="entry name" value="Aldolase class I"/>
    <property type="match status" value="1"/>
</dbReference>
<dbReference type="SUPFAM" id="SSF51395">
    <property type="entry name" value="FMN-linked oxidoreductases"/>
    <property type="match status" value="1"/>
</dbReference>
<evidence type="ECO:0000256" key="9">
    <source>
        <dbReference type="PIRNR" id="PIRNR006621"/>
    </source>
</evidence>
<feature type="binding site" evidence="11">
    <location>
        <begin position="12"/>
        <end position="14"/>
    </location>
    <ligand>
        <name>FMN</name>
        <dbReference type="ChEBI" id="CHEBI:58210"/>
    </ligand>
</feature>
<dbReference type="Gene3D" id="1.20.120.1460">
    <property type="match status" value="1"/>
</dbReference>
<dbReference type="CDD" id="cd02801">
    <property type="entry name" value="DUS_like_FMN"/>
    <property type="match status" value="1"/>
</dbReference>
<reference evidence="13" key="1">
    <citation type="submission" date="2021-01" db="EMBL/GenBank/DDBJ databases">
        <authorList>
            <person name="Corre E."/>
            <person name="Pelletier E."/>
            <person name="Niang G."/>
            <person name="Scheremetjew M."/>
            <person name="Finn R."/>
            <person name="Kale V."/>
            <person name="Holt S."/>
            <person name="Cochrane G."/>
            <person name="Meng A."/>
            <person name="Brown T."/>
            <person name="Cohen L."/>
        </authorList>
    </citation>
    <scope>NUCLEOTIDE SEQUENCE</scope>
    <source>
        <strain evidence="13">Clade-A-BCC118000</strain>
    </source>
</reference>
<evidence type="ECO:0000313" key="13">
    <source>
        <dbReference type="EMBL" id="CAD8224841.1"/>
    </source>
</evidence>
<keyword evidence="7" id="KW-0694">RNA-binding</keyword>
<evidence type="ECO:0000256" key="1">
    <source>
        <dbReference type="ARBA" id="ARBA00001917"/>
    </source>
</evidence>
<evidence type="ECO:0000256" key="8">
    <source>
        <dbReference type="ARBA" id="ARBA00023002"/>
    </source>
</evidence>
<proteinExistence type="inferred from homology"/>
<comment type="similarity">
    <text evidence="9">Belongs to the dus family.</text>
</comment>
<dbReference type="InterPro" id="IPR035587">
    <property type="entry name" value="DUS-like_FMN-bd"/>
</dbReference>
<dbReference type="NCBIfam" id="NF008774">
    <property type="entry name" value="PRK11815.1"/>
    <property type="match status" value="1"/>
</dbReference>
<dbReference type="GO" id="GO:0000049">
    <property type="term" value="F:tRNA binding"/>
    <property type="evidence" value="ECO:0007669"/>
    <property type="project" value="UniProtKB-KW"/>
</dbReference>
<evidence type="ECO:0000256" key="2">
    <source>
        <dbReference type="ARBA" id="ARBA00022555"/>
    </source>
</evidence>
<feature type="domain" description="DUS-like FMN-binding" evidence="12">
    <location>
        <begin position="10"/>
        <end position="336"/>
    </location>
</feature>
<keyword evidence="11" id="KW-0547">Nucleotide-binding</keyword>
<feature type="active site" description="Proton donor" evidence="10">
    <location>
        <position position="100"/>
    </location>
</feature>
<dbReference type="AlphaFoldDB" id="A0A7R9T4I6"/>
<evidence type="ECO:0000256" key="3">
    <source>
        <dbReference type="ARBA" id="ARBA00022630"/>
    </source>
</evidence>
<comment type="cofactor">
    <cofactor evidence="1 9 11">
        <name>FMN</name>
        <dbReference type="ChEBI" id="CHEBI:58210"/>
    </cofactor>
</comment>
<dbReference type="EMBL" id="HBDX01006516">
    <property type="protein sequence ID" value="CAD8224841.1"/>
    <property type="molecule type" value="Transcribed_RNA"/>
</dbReference>
<feature type="binding site" evidence="11">
    <location>
        <position position="175"/>
    </location>
    <ligand>
        <name>FMN</name>
        <dbReference type="ChEBI" id="CHEBI:58210"/>
    </ligand>
</feature>
<keyword evidence="3 9" id="KW-0285">Flavoprotein</keyword>
<feature type="binding site" evidence="11">
    <location>
        <position position="70"/>
    </location>
    <ligand>
        <name>FMN</name>
        <dbReference type="ChEBI" id="CHEBI:58210"/>
    </ligand>
</feature>